<proteinExistence type="predicted"/>
<evidence type="ECO:0000313" key="2">
    <source>
        <dbReference type="EMBL" id="AGM24902.1"/>
    </source>
</evidence>
<organism evidence="2 3">
    <name type="scientific">Spiroplasma chrysopicola DF-1</name>
    <dbReference type="NCBI Taxonomy" id="1276227"/>
    <lineage>
        <taxon>Bacteria</taxon>
        <taxon>Bacillati</taxon>
        <taxon>Mycoplasmatota</taxon>
        <taxon>Mollicutes</taxon>
        <taxon>Entomoplasmatales</taxon>
        <taxon>Spiroplasmataceae</taxon>
        <taxon>Spiroplasma</taxon>
    </lineage>
</organism>
<reference evidence="2 3" key="1">
    <citation type="journal article" date="2013" name="Genome Biol. Evol.">
        <title>Complete genomes of two dipteran-associated spiroplasmas provided insights into the origin, dynamics, and impacts of viral invasion in spiroplasma.</title>
        <authorList>
            <person name="Ku C."/>
            <person name="Lo W.S."/>
            <person name="Chen L.L."/>
            <person name="Kuo C.H."/>
        </authorList>
    </citation>
    <scope>NUCLEOTIDE SEQUENCE [LARGE SCALE GENOMIC DNA]</scope>
    <source>
        <strain evidence="2 3">DF-1</strain>
    </source>
</reference>
<dbReference type="OrthoDB" id="390351at2"/>
<evidence type="ECO:0000313" key="3">
    <source>
        <dbReference type="Proteomes" id="UP000013964"/>
    </source>
</evidence>
<name>R4U0U0_9MOLU</name>
<evidence type="ECO:0000256" key="1">
    <source>
        <dbReference type="SAM" id="Phobius"/>
    </source>
</evidence>
<dbReference type="AlphaFoldDB" id="R4U0U0"/>
<dbReference type="KEGG" id="scr:SCHRY_v1c03170"/>
<gene>
    <name evidence="2" type="ORF">SCHRY_v1c03170</name>
</gene>
<keyword evidence="1" id="KW-1133">Transmembrane helix</keyword>
<keyword evidence="1" id="KW-0472">Membrane</keyword>
<feature type="transmembrane region" description="Helical" evidence="1">
    <location>
        <begin position="44"/>
        <end position="67"/>
    </location>
</feature>
<keyword evidence="3" id="KW-1185">Reference proteome</keyword>
<keyword evidence="1" id="KW-0812">Transmembrane</keyword>
<protein>
    <submittedName>
        <fullName evidence="2">Uncharacterized protein</fullName>
    </submittedName>
</protein>
<dbReference type="EMBL" id="CP005077">
    <property type="protein sequence ID" value="AGM24902.1"/>
    <property type="molecule type" value="Genomic_DNA"/>
</dbReference>
<dbReference type="PATRIC" id="fig|1276227.3.peg.316"/>
<dbReference type="STRING" id="1276227.SCHRY_v1c03170"/>
<dbReference type="HOGENOM" id="CLU_186947_0_0_14"/>
<dbReference type="Proteomes" id="UP000013964">
    <property type="component" value="Chromosome"/>
</dbReference>
<sequence>MRQVSYGLMIAGTVLTSVFILPLAWMIPLTVLTKKQLNNPKGSVGLGVCCILFGFMFGIVAGILLLITDESIKVEEGPIINSPQPNISN</sequence>
<dbReference type="RefSeq" id="WP_016338728.1">
    <property type="nucleotide sequence ID" value="NC_021280.1"/>
</dbReference>
<accession>R4U0U0</accession>
<feature type="transmembrane region" description="Helical" evidence="1">
    <location>
        <begin position="6"/>
        <end position="32"/>
    </location>
</feature>